<protein>
    <recommendedName>
        <fullName evidence="3">Abi-like protein</fullName>
    </recommendedName>
</protein>
<dbReference type="Proteomes" id="UP000035065">
    <property type="component" value="Unassembled WGS sequence"/>
</dbReference>
<evidence type="ECO:0008006" key="3">
    <source>
        <dbReference type="Google" id="ProtNLM"/>
    </source>
</evidence>
<evidence type="ECO:0000313" key="2">
    <source>
        <dbReference type="Proteomes" id="UP000035065"/>
    </source>
</evidence>
<proteinExistence type="predicted"/>
<dbReference type="RefSeq" id="WP_009679290.1">
    <property type="nucleotide sequence ID" value="NZ_AEUD01000007.1"/>
</dbReference>
<dbReference type="EMBL" id="AEUD01000007">
    <property type="protein sequence ID" value="EGD55262.1"/>
    <property type="molecule type" value="Genomic_DNA"/>
</dbReference>
<organism evidence="1 2">
    <name type="scientific">Gordonia neofelifaecis NRRL B-59395</name>
    <dbReference type="NCBI Taxonomy" id="644548"/>
    <lineage>
        <taxon>Bacteria</taxon>
        <taxon>Bacillati</taxon>
        <taxon>Actinomycetota</taxon>
        <taxon>Actinomycetes</taxon>
        <taxon>Mycobacteriales</taxon>
        <taxon>Gordoniaceae</taxon>
        <taxon>Gordonia</taxon>
    </lineage>
</organism>
<dbReference type="STRING" id="644548.SCNU_10329"/>
<evidence type="ECO:0000313" key="1">
    <source>
        <dbReference type="EMBL" id="EGD55262.1"/>
    </source>
</evidence>
<dbReference type="eggNOG" id="ENOG5030XSH">
    <property type="taxonomic scope" value="Bacteria"/>
</dbReference>
<sequence>MSTGIDTTVLGELLSRPRLRSYLEAAHGDLSSAVRLYEWNTVVSGAALATVAMVEVITRNALDAQLTAWAQRRGEESWFETIPLEARGLGDLDRAQRAVESRGISAGQHGKVVAELTFGFWRYIVAQRYLTSLWVPALNKAFPYGYRDIRERRRAVERHLVALTVLRNRVAHHEPIHRRDLGADLRAAVELTTWVHPDAGAWVGARSPLQTVLEHRPRLC</sequence>
<reference evidence="1 2" key="1">
    <citation type="journal article" date="2011" name="J. Bacteriol.">
        <title>Draft Genome Sequence of Gordonia neofelifaecis NRRL B-59395, a Cholesterol-Degrading Actinomycete.</title>
        <authorList>
            <person name="Ge F."/>
            <person name="Li W."/>
            <person name="Chen G."/>
            <person name="Liu Y."/>
            <person name="Zhang G."/>
            <person name="Yong B."/>
            <person name="Wang Q."/>
            <person name="Wang N."/>
            <person name="Huang Z."/>
            <person name="Li W."/>
            <person name="Wang J."/>
            <person name="Wu C."/>
            <person name="Xie Q."/>
            <person name="Liu G."/>
        </authorList>
    </citation>
    <scope>NUCLEOTIDE SEQUENCE [LARGE SCALE GENOMIC DNA]</scope>
    <source>
        <strain evidence="1 2">NRRL B-59395</strain>
    </source>
</reference>
<accession>F1YJ47</accession>
<name>F1YJ47_9ACTN</name>
<dbReference type="OrthoDB" id="3418622at2"/>
<gene>
    <name evidence="1" type="ORF">SCNU_10329</name>
</gene>
<dbReference type="AlphaFoldDB" id="F1YJ47"/>
<keyword evidence="2" id="KW-1185">Reference proteome</keyword>
<comment type="caution">
    <text evidence="1">The sequence shown here is derived from an EMBL/GenBank/DDBJ whole genome shotgun (WGS) entry which is preliminary data.</text>
</comment>